<dbReference type="NCBIfam" id="NF040713">
    <property type="entry name" value="ZapE"/>
    <property type="match status" value="1"/>
</dbReference>
<evidence type="ECO:0000256" key="6">
    <source>
        <dbReference type="ARBA" id="ARBA00068392"/>
    </source>
</evidence>
<evidence type="ECO:0000256" key="1">
    <source>
        <dbReference type="ARBA" id="ARBA00010322"/>
    </source>
</evidence>
<dbReference type="EMBL" id="HAAF01001406">
    <property type="protein sequence ID" value="CCP73232.1"/>
    <property type="molecule type" value="mRNA"/>
</dbReference>
<dbReference type="GeneTree" id="ENSGT00390000013227"/>
<evidence type="ECO:0000313" key="9">
    <source>
        <dbReference type="Ensembl" id="ENSNVIP00000005550.1"/>
    </source>
</evidence>
<dbReference type="Pfam" id="PF03969">
    <property type="entry name" value="AFG1_ATPase"/>
    <property type="match status" value="1"/>
</dbReference>
<dbReference type="AlphaFoldDB" id="U6CTR2"/>
<dbReference type="GO" id="GO:0035694">
    <property type="term" value="P:mitochondrial protein catabolic process"/>
    <property type="evidence" value="ECO:0007669"/>
    <property type="project" value="Ensembl"/>
</dbReference>
<evidence type="ECO:0000256" key="5">
    <source>
        <dbReference type="ARBA" id="ARBA00064656"/>
    </source>
</evidence>
<comment type="function">
    <text evidence="4">Putative mitochondrial ATPase. Plays a role in mitochondrial morphology and mitochondrial protein metabolism. Promotes degradation of excess nuclear-encoded complex IV subunits (COX4I1, COX5A and COX6A1) and normal activity of complexes III and IV of the respiratory chain. Mediates mitochondrial translocation of TP53 and its transcription-independent apoptosis in response to genotoxic stress.</text>
</comment>
<comment type="similarity">
    <text evidence="1">Belongs to the AFG1 ATPase family.</text>
</comment>
<dbReference type="InterPro" id="IPR027417">
    <property type="entry name" value="P-loop_NTPase"/>
</dbReference>
<dbReference type="PANTHER" id="PTHR12169">
    <property type="entry name" value="ATPASE N2B"/>
    <property type="match status" value="1"/>
</dbReference>
<dbReference type="FunFam" id="3.40.50.300:FF:000735">
    <property type="entry name" value="Lactation elevated 1 (Predicted)"/>
    <property type="match status" value="1"/>
</dbReference>
<reference evidence="8" key="1">
    <citation type="submission" date="2012-11" db="EMBL/GenBank/DDBJ databases">
        <title>An American mink transcriptome.</title>
        <authorList>
            <person name="Anistoroaei R."/>
            <person name="Christensen K."/>
        </authorList>
    </citation>
    <scope>NUCLEOTIDE SEQUENCE</scope>
    <source>
        <tissue evidence="8">Pool of brain</tissue>
    </source>
</reference>
<evidence type="ECO:0000313" key="8">
    <source>
        <dbReference type="EMBL" id="CCP73232.1"/>
    </source>
</evidence>
<evidence type="ECO:0000256" key="2">
    <source>
        <dbReference type="ARBA" id="ARBA00022741"/>
    </source>
</evidence>
<evidence type="ECO:0000256" key="4">
    <source>
        <dbReference type="ARBA" id="ARBA00056788"/>
    </source>
</evidence>
<dbReference type="GO" id="GO:0005524">
    <property type="term" value="F:ATP binding"/>
    <property type="evidence" value="ECO:0007669"/>
    <property type="project" value="UniProtKB-KW"/>
</dbReference>
<protein>
    <recommendedName>
        <fullName evidence="6">AFG1-like ATPase</fullName>
    </recommendedName>
    <alternativeName>
        <fullName evidence="7">Lactation elevated protein 1</fullName>
    </alternativeName>
</protein>
<keyword evidence="2" id="KW-0547">Nucleotide-binding</keyword>
<reference evidence="9" key="2">
    <citation type="submission" date="2025-05" db="UniProtKB">
        <authorList>
            <consortium name="Ensembl"/>
        </authorList>
    </citation>
    <scope>IDENTIFICATION</scope>
</reference>
<sequence length="480" mass="54501">MAASWSPLVTLRLVQSRLRGRCTGCGAPAAALAPPATAPGNTLWKAYTVQTPEITSPITATEVFSKALAVCNGPLDHYDFLIKAHELKEDKHQRRVIQCLQKLQEDLKGYRIEAGGLFSKLFSRSKPPRGLYVYGDVGTGKTMVMDMFYAYVEMKRKKRVHFHGFMLDVHERIHRLKQSLPKRKPGFMAKSYDPIAPIAEEISEEACLLCFDEFQVTDIADAMILKQLFENLFKNGVVVVATSNRPPEDLYKNGLQRANFVPFIAVLKKYCNTVQLDSGIDYRKRELPAAGKLYYLTSEADVEAVMDKLFDELAQKQNDLTRPRILKVQGRELRLNKACGTVADCTFEELCERPLGAGDYLELSRNFDTVFLRNIPQFTLAKRTQARRFITLIDNFYDFKVRVICSAATPIGSLFLHQHQDGQLEQSRVLMDDLGLSQDSAEGLSMFTGEEEVFAFQRTLSRLTEMQTEQYWNEGDRSKK</sequence>
<dbReference type="GO" id="GO:0031966">
    <property type="term" value="C:mitochondrial membrane"/>
    <property type="evidence" value="ECO:0007669"/>
    <property type="project" value="Ensembl"/>
</dbReference>
<dbReference type="InterPro" id="IPR005654">
    <property type="entry name" value="ATPase_AFG1-like"/>
</dbReference>
<evidence type="ECO:0000256" key="3">
    <source>
        <dbReference type="ARBA" id="ARBA00022840"/>
    </source>
</evidence>
<dbReference type="PANTHER" id="PTHR12169:SF6">
    <property type="entry name" value="AFG1-LIKE ATPASE"/>
    <property type="match status" value="1"/>
</dbReference>
<proteinExistence type="evidence at transcript level"/>
<evidence type="ECO:0000313" key="10">
    <source>
        <dbReference type="Proteomes" id="UP000694425"/>
    </source>
</evidence>
<dbReference type="Gene3D" id="3.40.50.300">
    <property type="entry name" value="P-loop containing nucleotide triphosphate hydrolases"/>
    <property type="match status" value="1"/>
</dbReference>
<keyword evidence="3" id="KW-0067">ATP-binding</keyword>
<dbReference type="Proteomes" id="UP000694425">
    <property type="component" value="Unplaced"/>
</dbReference>
<gene>
    <name evidence="8" type="primary">LACE1</name>
    <name evidence="9" type="synonym">AFG1L</name>
</gene>
<comment type="subunit">
    <text evidence="5">Found in several complexes of 140-500 kDa. Interacts with YME1L1. Interacts with COX4I1. Interacts with COX5A. Interacts with TP53; mediates mitochondrial translocation of TP53 in response to genotoxic stress such as mitomycin C treatment.</text>
</comment>
<keyword evidence="10" id="KW-1185">Reference proteome</keyword>
<dbReference type="SUPFAM" id="SSF52540">
    <property type="entry name" value="P-loop containing nucleoside triphosphate hydrolases"/>
    <property type="match status" value="1"/>
</dbReference>
<evidence type="ECO:0000256" key="7">
    <source>
        <dbReference type="ARBA" id="ARBA00080346"/>
    </source>
</evidence>
<organism evidence="8">
    <name type="scientific">Neovison vison</name>
    <name type="common">American mink</name>
    <name type="synonym">Mustela vison</name>
    <dbReference type="NCBI Taxonomy" id="452646"/>
    <lineage>
        <taxon>Eukaryota</taxon>
        <taxon>Metazoa</taxon>
        <taxon>Chordata</taxon>
        <taxon>Craniata</taxon>
        <taxon>Vertebrata</taxon>
        <taxon>Euteleostomi</taxon>
        <taxon>Mammalia</taxon>
        <taxon>Eutheria</taxon>
        <taxon>Laurasiatheria</taxon>
        <taxon>Carnivora</taxon>
        <taxon>Caniformia</taxon>
        <taxon>Musteloidea</taxon>
        <taxon>Mustelidae</taxon>
        <taxon>Mustelinae</taxon>
        <taxon>Neogale</taxon>
    </lineage>
</organism>
<dbReference type="GO" id="GO:0016887">
    <property type="term" value="F:ATP hydrolysis activity"/>
    <property type="evidence" value="ECO:0007669"/>
    <property type="project" value="InterPro"/>
</dbReference>
<dbReference type="GO" id="GO:0141164">
    <property type="term" value="P:mitochondrial protein quality control"/>
    <property type="evidence" value="ECO:0007669"/>
    <property type="project" value="Ensembl"/>
</dbReference>
<dbReference type="Ensembl" id="ENSNVIT00000006524.1">
    <property type="protein sequence ID" value="ENSNVIP00000005550.1"/>
    <property type="gene ID" value="ENSNVIG00000004442.1"/>
</dbReference>
<name>U6CTR2_NEOVI</name>
<accession>U6CTR2</accession>